<dbReference type="AlphaFoldDB" id="A0A814WZH2"/>
<dbReference type="Gene3D" id="2.120.10.30">
    <property type="entry name" value="TolB, C-terminal domain"/>
    <property type="match status" value="1"/>
</dbReference>
<name>A0A814WZH2_9BILA</name>
<evidence type="ECO:0000313" key="2">
    <source>
        <dbReference type="Proteomes" id="UP000663864"/>
    </source>
</evidence>
<sequence>MVDWASQDRLYPGGYRPVDIRCRRISVDSSLPYSVALNKRHNCRSQSKQLKIFNNENIFIEKLYDGLYSAIDFFNKISKISTNDRNPKLLASYTSNINWPRSICCLSEKDGSLIICEQDRCRLLLFTSKLILRSTCGGKRGNGLYEFDSPWSIAELIDNSSSSSSSSSNVLVADTNNRRIQFFSIEYNGQFLHKNCLITKEKPYFIATSRRHFAVSCEKCFIITFLTNQRTKVANINLKKISSIQNSSEIAYCLCMDPENSFIFISNPIAKSSIIHQLTITGQYLRSIKLDRKPFLHISCLTFDSRNQQIIIGDSLNSIIYSLEHDLDEDNVEILLKRSDNVNYPQDLCISNEGHLIVVECSVLTDHAIKMFRYHPCRCHSRLTTSSVKTSETTSVRSIIY</sequence>
<comment type="caution">
    <text evidence="1">The sequence shown here is derived from an EMBL/GenBank/DDBJ whole genome shotgun (WGS) entry which is preliminary data.</text>
</comment>
<reference evidence="1" key="1">
    <citation type="submission" date="2021-02" db="EMBL/GenBank/DDBJ databases">
        <authorList>
            <person name="Nowell W R."/>
        </authorList>
    </citation>
    <scope>NUCLEOTIDE SEQUENCE</scope>
</reference>
<organism evidence="1 2">
    <name type="scientific">Rotaria sordida</name>
    <dbReference type="NCBI Taxonomy" id="392033"/>
    <lineage>
        <taxon>Eukaryota</taxon>
        <taxon>Metazoa</taxon>
        <taxon>Spiralia</taxon>
        <taxon>Gnathifera</taxon>
        <taxon>Rotifera</taxon>
        <taxon>Eurotatoria</taxon>
        <taxon>Bdelloidea</taxon>
        <taxon>Philodinida</taxon>
        <taxon>Philodinidae</taxon>
        <taxon>Rotaria</taxon>
    </lineage>
</organism>
<dbReference type="EMBL" id="CAJNOT010001490">
    <property type="protein sequence ID" value="CAF1207510.1"/>
    <property type="molecule type" value="Genomic_DNA"/>
</dbReference>
<dbReference type="SUPFAM" id="SSF101898">
    <property type="entry name" value="NHL repeat"/>
    <property type="match status" value="1"/>
</dbReference>
<dbReference type="InterPro" id="IPR050952">
    <property type="entry name" value="TRIM-NHL_E3_ligases"/>
</dbReference>
<proteinExistence type="predicted"/>
<gene>
    <name evidence="1" type="ORF">ZHD862_LOCUS23190</name>
</gene>
<protein>
    <submittedName>
        <fullName evidence="1">Uncharacterized protein</fullName>
    </submittedName>
</protein>
<dbReference type="GO" id="GO:0043161">
    <property type="term" value="P:proteasome-mediated ubiquitin-dependent protein catabolic process"/>
    <property type="evidence" value="ECO:0007669"/>
    <property type="project" value="TreeGrafter"/>
</dbReference>
<dbReference type="PANTHER" id="PTHR24104">
    <property type="entry name" value="E3 UBIQUITIN-PROTEIN LIGASE NHLRC1-RELATED"/>
    <property type="match status" value="1"/>
</dbReference>
<dbReference type="GO" id="GO:0061630">
    <property type="term" value="F:ubiquitin protein ligase activity"/>
    <property type="evidence" value="ECO:0007669"/>
    <property type="project" value="TreeGrafter"/>
</dbReference>
<dbReference type="GO" id="GO:0008270">
    <property type="term" value="F:zinc ion binding"/>
    <property type="evidence" value="ECO:0007669"/>
    <property type="project" value="UniProtKB-KW"/>
</dbReference>
<dbReference type="InterPro" id="IPR011042">
    <property type="entry name" value="6-blade_b-propeller_TolB-like"/>
</dbReference>
<dbReference type="Proteomes" id="UP000663864">
    <property type="component" value="Unassembled WGS sequence"/>
</dbReference>
<dbReference type="PANTHER" id="PTHR24104:SF25">
    <property type="entry name" value="PROTEIN LIN-41"/>
    <property type="match status" value="1"/>
</dbReference>
<dbReference type="GO" id="GO:0000209">
    <property type="term" value="P:protein polyubiquitination"/>
    <property type="evidence" value="ECO:0007669"/>
    <property type="project" value="TreeGrafter"/>
</dbReference>
<accession>A0A814WZH2</accession>
<evidence type="ECO:0000313" key="1">
    <source>
        <dbReference type="EMBL" id="CAF1207510.1"/>
    </source>
</evidence>